<proteinExistence type="predicted"/>
<dbReference type="RefSeq" id="WP_010738374.1">
    <property type="nucleotide sequence ID" value="NZ_CABEEP010000001.1"/>
</dbReference>
<dbReference type="AlphaFoldDB" id="A0A7Z9DJ03"/>
<comment type="caution">
    <text evidence="1">The sequence shown here is derived from an EMBL/GenBank/DDBJ whole genome shotgun (WGS) entry which is preliminary data.</text>
</comment>
<evidence type="ECO:0000313" key="2">
    <source>
        <dbReference type="Proteomes" id="UP000352698"/>
    </source>
</evidence>
<evidence type="ECO:0000313" key="1">
    <source>
        <dbReference type="EMBL" id="VTQ60298.1"/>
    </source>
</evidence>
<reference evidence="1 2" key="1">
    <citation type="submission" date="2019-05" db="EMBL/GenBank/DDBJ databases">
        <authorList>
            <consortium name="Pathogen Informatics"/>
        </authorList>
    </citation>
    <scope>NUCLEOTIDE SEQUENCE [LARGE SCALE GENOMIC DNA]</scope>
    <source>
        <strain evidence="1 2">NCTC12204</strain>
    </source>
</reference>
<protein>
    <submittedName>
        <fullName evidence="1">Sporadically distributed protein</fullName>
    </submittedName>
</protein>
<organism evidence="1 2">
    <name type="scientific">Enterococcus hirae</name>
    <dbReference type="NCBI Taxonomy" id="1354"/>
    <lineage>
        <taxon>Bacteria</taxon>
        <taxon>Bacillati</taxon>
        <taxon>Bacillota</taxon>
        <taxon>Bacilli</taxon>
        <taxon>Lactobacillales</taxon>
        <taxon>Enterococcaceae</taxon>
        <taxon>Enterococcus</taxon>
    </lineage>
</organism>
<dbReference type="Pfam" id="PF19614">
    <property type="entry name" value="DUF6119"/>
    <property type="match status" value="1"/>
</dbReference>
<dbReference type="EMBL" id="CABEEP010000001">
    <property type="protein sequence ID" value="VTQ60298.1"/>
    <property type="molecule type" value="Genomic_DNA"/>
</dbReference>
<gene>
    <name evidence="1" type="ORF">NCTC12204_00586</name>
</gene>
<dbReference type="NCBIfam" id="TIGR04141">
    <property type="entry name" value="TIGR04141 family sporadically distributed protein"/>
    <property type="match status" value="1"/>
</dbReference>
<dbReference type="InterPro" id="IPR026487">
    <property type="entry name" value="CHP04141"/>
</dbReference>
<dbReference type="Proteomes" id="UP000352698">
    <property type="component" value="Unassembled WGS sequence"/>
</dbReference>
<accession>A0A7Z9DJ03</accession>
<sequence length="574" mass="67360">MKLILSKCRTNNFSEVSRILNENGYIQIGESRTEPKNNLELFFFFESHEKKQIEWLSELLRFFNVGKADYKEHNIIDDTLYQYNAVIILKTPNNLYAHSLSQGFRVLEKFIDEEFGLKFAEKTIKNEHITLKNVSYIQKNKMKGITNYKKDQGEFPKASESYAYISGKPDFSFYGNSIDCGTGVSFPKNFDINSKEGFDQLSELLKNVDKALTLKENKSILPRKKRIAKSSQLSGSLDEEVIERIVNDVNEIGIALDVSKIHLVNNSINIYSENNHLEIYVSKHLKETKEEIEPYDSSILEYIRKYNEKITSLTDLKIRVTNHEHHVIENRLLKEWIYCELEYNNMLYTLDSGFWGYFNDKFSELLKKQLEEINRVIEYNEEFNIYYSSGEGRLKGEGGYIEKLSENKNYIKLHQRNINYNGVPIEIADVYKKDTKELIAIKRGMDTSNSMYSFEQSILSLQLLRNITEFNVEEELLKYNDRKASTDEDKGKFPHIQKKNIEKILNSRISSVLWLQSTKKYVKMTEEKKFDFNQIGSILLKLKIVDWYSSILENNFTPKIYMGKDLQVNKKDQF</sequence>
<name>A0A7Z9DJ03_ENTHR</name>